<dbReference type="HOGENOM" id="CLU_2486720_0_0_1"/>
<name>G7I3U6_MEDTR</name>
<proteinExistence type="predicted"/>
<accession>G7I3U6</accession>
<dbReference type="AlphaFoldDB" id="G7I3U6"/>
<organism evidence="3 5">
    <name type="scientific">Medicago truncatula</name>
    <name type="common">Barrel medic</name>
    <name type="synonym">Medicago tribuloides</name>
    <dbReference type="NCBI Taxonomy" id="3880"/>
    <lineage>
        <taxon>Eukaryota</taxon>
        <taxon>Viridiplantae</taxon>
        <taxon>Streptophyta</taxon>
        <taxon>Embryophyta</taxon>
        <taxon>Tracheophyta</taxon>
        <taxon>Spermatophyta</taxon>
        <taxon>Magnoliopsida</taxon>
        <taxon>eudicotyledons</taxon>
        <taxon>Gunneridae</taxon>
        <taxon>Pentapetalae</taxon>
        <taxon>rosids</taxon>
        <taxon>fabids</taxon>
        <taxon>Fabales</taxon>
        <taxon>Fabaceae</taxon>
        <taxon>Papilionoideae</taxon>
        <taxon>50 kb inversion clade</taxon>
        <taxon>NPAAA clade</taxon>
        <taxon>Hologalegina</taxon>
        <taxon>IRL clade</taxon>
        <taxon>Trifolieae</taxon>
        <taxon>Medicago</taxon>
    </lineage>
</organism>
<evidence type="ECO:0000313" key="4">
    <source>
        <dbReference type="EnsemblPlants" id="AES61000"/>
    </source>
</evidence>
<dbReference type="EnsemblPlants" id="AES61000">
    <property type="protein sequence ID" value="AES61000"/>
    <property type="gene ID" value="MTR_1g074840"/>
</dbReference>
<gene>
    <name evidence="3" type="ordered locus">MTR_1g074840</name>
</gene>
<sequence>MGIMYSLTLLLFRMTMLTTLMFVLRQPIEEEPLQHKPSQIYKPTLLKPKFIKASFIDNTILSPPPRPPRPPRIHPAPVPVFHSSKKT</sequence>
<reference evidence="3 5" key="1">
    <citation type="journal article" date="2011" name="Nature">
        <title>The Medicago genome provides insight into the evolution of rhizobial symbioses.</title>
        <authorList>
            <person name="Young N.D."/>
            <person name="Debelle F."/>
            <person name="Oldroyd G.E."/>
            <person name="Geurts R."/>
            <person name="Cannon S.B."/>
            <person name="Udvardi M.K."/>
            <person name="Benedito V.A."/>
            <person name="Mayer K.F."/>
            <person name="Gouzy J."/>
            <person name="Schoof H."/>
            <person name="Van de Peer Y."/>
            <person name="Proost S."/>
            <person name="Cook D.R."/>
            <person name="Meyers B.C."/>
            <person name="Spannagl M."/>
            <person name="Cheung F."/>
            <person name="De Mita S."/>
            <person name="Krishnakumar V."/>
            <person name="Gundlach H."/>
            <person name="Zhou S."/>
            <person name="Mudge J."/>
            <person name="Bharti A.K."/>
            <person name="Murray J.D."/>
            <person name="Naoumkina M.A."/>
            <person name="Rosen B."/>
            <person name="Silverstein K.A."/>
            <person name="Tang H."/>
            <person name="Rombauts S."/>
            <person name="Zhao P.X."/>
            <person name="Zhou P."/>
            <person name="Barbe V."/>
            <person name="Bardou P."/>
            <person name="Bechner M."/>
            <person name="Bellec A."/>
            <person name="Berger A."/>
            <person name="Berges H."/>
            <person name="Bidwell S."/>
            <person name="Bisseling T."/>
            <person name="Choisne N."/>
            <person name="Couloux A."/>
            <person name="Denny R."/>
            <person name="Deshpande S."/>
            <person name="Dai X."/>
            <person name="Doyle J.J."/>
            <person name="Dudez A.M."/>
            <person name="Farmer A.D."/>
            <person name="Fouteau S."/>
            <person name="Franken C."/>
            <person name="Gibelin C."/>
            <person name="Gish J."/>
            <person name="Goldstein S."/>
            <person name="Gonzalez A.J."/>
            <person name="Green P.J."/>
            <person name="Hallab A."/>
            <person name="Hartog M."/>
            <person name="Hua A."/>
            <person name="Humphray S.J."/>
            <person name="Jeong D.H."/>
            <person name="Jing Y."/>
            <person name="Jocker A."/>
            <person name="Kenton S.M."/>
            <person name="Kim D.J."/>
            <person name="Klee K."/>
            <person name="Lai H."/>
            <person name="Lang C."/>
            <person name="Lin S."/>
            <person name="Macmil S.L."/>
            <person name="Magdelenat G."/>
            <person name="Matthews L."/>
            <person name="McCorrison J."/>
            <person name="Monaghan E.L."/>
            <person name="Mun J.H."/>
            <person name="Najar F.Z."/>
            <person name="Nicholson C."/>
            <person name="Noirot C."/>
            <person name="O'Bleness M."/>
            <person name="Paule C.R."/>
            <person name="Poulain J."/>
            <person name="Prion F."/>
            <person name="Qin B."/>
            <person name="Qu C."/>
            <person name="Retzel E.F."/>
            <person name="Riddle C."/>
            <person name="Sallet E."/>
            <person name="Samain S."/>
            <person name="Samson N."/>
            <person name="Sanders I."/>
            <person name="Saurat O."/>
            <person name="Scarpelli C."/>
            <person name="Schiex T."/>
            <person name="Segurens B."/>
            <person name="Severin A.J."/>
            <person name="Sherrier D.J."/>
            <person name="Shi R."/>
            <person name="Sims S."/>
            <person name="Singer S.R."/>
            <person name="Sinharoy S."/>
            <person name="Sterck L."/>
            <person name="Viollet A."/>
            <person name="Wang B.B."/>
            <person name="Wang K."/>
            <person name="Wang M."/>
            <person name="Wang X."/>
            <person name="Warfsmann J."/>
            <person name="Weissenbach J."/>
            <person name="White D.D."/>
            <person name="White J.D."/>
            <person name="Wiley G.B."/>
            <person name="Wincker P."/>
            <person name="Xing Y."/>
            <person name="Yang L."/>
            <person name="Yao Z."/>
            <person name="Ying F."/>
            <person name="Zhai J."/>
            <person name="Zhou L."/>
            <person name="Zuber A."/>
            <person name="Denarie J."/>
            <person name="Dixon R.A."/>
            <person name="May G.D."/>
            <person name="Schwartz D.C."/>
            <person name="Rogers J."/>
            <person name="Quetier F."/>
            <person name="Town C.D."/>
            <person name="Roe B.A."/>
        </authorList>
    </citation>
    <scope>NUCLEOTIDE SEQUENCE [LARGE SCALE GENOMIC DNA]</scope>
    <source>
        <strain evidence="3">A17</strain>
        <strain evidence="4 5">cv. Jemalong A17</strain>
    </source>
</reference>
<reference evidence="3 5" key="2">
    <citation type="journal article" date="2014" name="BMC Genomics">
        <title>An improved genome release (version Mt4.0) for the model legume Medicago truncatula.</title>
        <authorList>
            <person name="Tang H."/>
            <person name="Krishnakumar V."/>
            <person name="Bidwell S."/>
            <person name="Rosen B."/>
            <person name="Chan A."/>
            <person name="Zhou S."/>
            <person name="Gentzbittel L."/>
            <person name="Childs K.L."/>
            <person name="Yandell M."/>
            <person name="Gundlach H."/>
            <person name="Mayer K.F."/>
            <person name="Schwartz D.C."/>
            <person name="Town C.D."/>
        </authorList>
    </citation>
    <scope>GENOME REANNOTATION</scope>
    <source>
        <strain evidence="4 5">cv. Jemalong A17</strain>
    </source>
</reference>
<evidence type="ECO:0000256" key="1">
    <source>
        <dbReference type="SAM" id="MobiDB-lite"/>
    </source>
</evidence>
<feature type="region of interest" description="Disordered" evidence="1">
    <location>
        <begin position="61"/>
        <end position="87"/>
    </location>
</feature>
<keyword evidence="2" id="KW-0732">Signal</keyword>
<feature type="compositionally biased region" description="Pro residues" evidence="1">
    <location>
        <begin position="62"/>
        <end position="78"/>
    </location>
</feature>
<evidence type="ECO:0000256" key="2">
    <source>
        <dbReference type="SAM" id="SignalP"/>
    </source>
</evidence>
<evidence type="ECO:0008006" key="6">
    <source>
        <dbReference type="Google" id="ProtNLM"/>
    </source>
</evidence>
<keyword evidence="5" id="KW-1185">Reference proteome</keyword>
<feature type="chain" id="PRO_5014571929" description="Transmembrane protein" evidence="2">
    <location>
        <begin position="26"/>
        <end position="87"/>
    </location>
</feature>
<evidence type="ECO:0000313" key="5">
    <source>
        <dbReference type="Proteomes" id="UP000002051"/>
    </source>
</evidence>
<feature type="signal peptide" evidence="2">
    <location>
        <begin position="1"/>
        <end position="25"/>
    </location>
</feature>
<reference evidence="4" key="3">
    <citation type="submission" date="2015-04" db="UniProtKB">
        <authorList>
            <consortium name="EnsemblPlants"/>
        </authorList>
    </citation>
    <scope>IDENTIFICATION</scope>
    <source>
        <strain evidence="4">cv. Jemalong A17</strain>
    </source>
</reference>
<protein>
    <recommendedName>
        <fullName evidence="6">Transmembrane protein</fullName>
    </recommendedName>
</protein>
<evidence type="ECO:0000313" key="3">
    <source>
        <dbReference type="EMBL" id="AES61000.1"/>
    </source>
</evidence>
<dbReference type="PaxDb" id="3880-AES61000"/>
<dbReference type="Proteomes" id="UP000002051">
    <property type="component" value="Unassembled WGS sequence"/>
</dbReference>
<dbReference type="EMBL" id="CM001217">
    <property type="protein sequence ID" value="AES61000.1"/>
    <property type="molecule type" value="Genomic_DNA"/>
</dbReference>